<organism evidence="2 3">
    <name type="scientific">Pseudomonas putida</name>
    <name type="common">Arthrobacter siderocapsulatus</name>
    <dbReference type="NCBI Taxonomy" id="303"/>
    <lineage>
        <taxon>Bacteria</taxon>
        <taxon>Pseudomonadati</taxon>
        <taxon>Pseudomonadota</taxon>
        <taxon>Gammaproteobacteria</taxon>
        <taxon>Pseudomonadales</taxon>
        <taxon>Pseudomonadaceae</taxon>
        <taxon>Pseudomonas</taxon>
    </lineage>
</organism>
<name>A0A2Z4RDD3_PSEPU</name>
<evidence type="ECO:0000313" key="2">
    <source>
        <dbReference type="EMBL" id="AWY38829.1"/>
    </source>
</evidence>
<evidence type="ECO:0000313" key="3">
    <source>
        <dbReference type="Proteomes" id="UP000250299"/>
    </source>
</evidence>
<evidence type="ECO:0000256" key="1">
    <source>
        <dbReference type="SAM" id="MobiDB-lite"/>
    </source>
</evidence>
<feature type="region of interest" description="Disordered" evidence="1">
    <location>
        <begin position="1"/>
        <end position="96"/>
    </location>
</feature>
<feature type="compositionally biased region" description="Polar residues" evidence="1">
    <location>
        <begin position="32"/>
        <end position="41"/>
    </location>
</feature>
<proteinExistence type="predicted"/>
<protein>
    <submittedName>
        <fullName evidence="2">Uncharacterized protein</fullName>
    </submittedName>
</protein>
<sequence length="96" mass="9668">MTLRISRSGSGGLPPDRSSPVGASLLAMAAGQSASPVTDTPFSRAGSLPQGAVASSNSTGVSHGEETQGSHVHQGPALVQGRGDLSSSRQILFRLQ</sequence>
<accession>A0A2Z4RDD3</accession>
<dbReference type="AlphaFoldDB" id="A0A2Z4RDD3"/>
<gene>
    <name evidence="2" type="ORF">DKY63_02440</name>
</gene>
<dbReference type="EMBL" id="CP029693">
    <property type="protein sequence ID" value="AWY38829.1"/>
    <property type="molecule type" value="Genomic_DNA"/>
</dbReference>
<dbReference type="Proteomes" id="UP000250299">
    <property type="component" value="Chromosome"/>
</dbReference>
<dbReference type="OrthoDB" id="7033417at2"/>
<reference evidence="2 3" key="1">
    <citation type="submission" date="2018-05" db="EMBL/GenBank/DDBJ databases">
        <title>Whole genome sequence of Pseudomonas putida JBC17.</title>
        <authorList>
            <person name="Lee Y.H."/>
            <person name="David K."/>
        </authorList>
    </citation>
    <scope>NUCLEOTIDE SEQUENCE [LARGE SCALE GENOMIC DNA]</scope>
    <source>
        <strain evidence="2 3">JBC17</strain>
    </source>
</reference>
<feature type="compositionally biased region" description="Polar residues" evidence="1">
    <location>
        <begin position="53"/>
        <end position="62"/>
    </location>
</feature>